<dbReference type="InterPro" id="IPR003591">
    <property type="entry name" value="Leu-rich_rpt_typical-subtyp"/>
</dbReference>
<evidence type="ECO:0000256" key="2">
    <source>
        <dbReference type="ARBA" id="ARBA00022737"/>
    </source>
</evidence>
<reference evidence="3 4" key="1">
    <citation type="submission" date="2019-04" db="EMBL/GenBank/DDBJ databases">
        <title>Complete Genome and Methylome Analysis of Haemophilus haemolyticus NEB129.</title>
        <authorList>
            <person name="Fomenkov A."/>
            <person name="Roberts R.J."/>
            <person name="Anton B.P."/>
            <person name="Vincze T."/>
        </authorList>
    </citation>
    <scope>NUCLEOTIDE SEQUENCE [LARGE SCALE GENOMIC DNA]</scope>
    <source>
        <strain evidence="3 4">NEB129</strain>
    </source>
</reference>
<dbReference type="Pfam" id="PF12799">
    <property type="entry name" value="LRR_4"/>
    <property type="match status" value="3"/>
</dbReference>
<dbReference type="SMART" id="SM00365">
    <property type="entry name" value="LRR_SD22"/>
    <property type="match status" value="7"/>
</dbReference>
<protein>
    <submittedName>
        <fullName evidence="3">Leucine-rich repeat domain-containing protein</fullName>
    </submittedName>
</protein>
<dbReference type="SUPFAM" id="SSF52058">
    <property type="entry name" value="L domain-like"/>
    <property type="match status" value="1"/>
</dbReference>
<keyword evidence="2" id="KW-0677">Repeat</keyword>
<dbReference type="EMBL" id="CP038817">
    <property type="protein sequence ID" value="QEN09969.1"/>
    <property type="molecule type" value="Genomic_DNA"/>
</dbReference>
<name>A0AAE6JPM7_HAEPH</name>
<dbReference type="KEGG" id="hpaa:E5Q53_00010"/>
<keyword evidence="1" id="KW-0433">Leucine-rich repeat</keyword>
<dbReference type="InterPro" id="IPR050836">
    <property type="entry name" value="SDS22/Internalin_LRR"/>
</dbReference>
<accession>A0AAE6JPM7</accession>
<dbReference type="InterPro" id="IPR025875">
    <property type="entry name" value="Leu-rich_rpt_4"/>
</dbReference>
<proteinExistence type="predicted"/>
<dbReference type="SMART" id="SM00369">
    <property type="entry name" value="LRR_TYP"/>
    <property type="match status" value="4"/>
</dbReference>
<dbReference type="RefSeq" id="WP_005705451.1">
    <property type="nucleotide sequence ID" value="NZ_CP038817.1"/>
</dbReference>
<dbReference type="PANTHER" id="PTHR46652:SF3">
    <property type="entry name" value="LEUCINE-RICH REPEAT-CONTAINING PROTEIN 9"/>
    <property type="match status" value="1"/>
</dbReference>
<dbReference type="InterPro" id="IPR001611">
    <property type="entry name" value="Leu-rich_rpt"/>
</dbReference>
<dbReference type="AlphaFoldDB" id="A0AAE6JPM7"/>
<evidence type="ECO:0000256" key="1">
    <source>
        <dbReference type="ARBA" id="ARBA00022614"/>
    </source>
</evidence>
<dbReference type="Proteomes" id="UP000323974">
    <property type="component" value="Chromosome"/>
</dbReference>
<gene>
    <name evidence="3" type="ORF">E5Q53_00010</name>
</gene>
<evidence type="ECO:0000313" key="3">
    <source>
        <dbReference type="EMBL" id="QEN09969.1"/>
    </source>
</evidence>
<evidence type="ECO:0000313" key="4">
    <source>
        <dbReference type="Proteomes" id="UP000323974"/>
    </source>
</evidence>
<organism evidence="3 4">
    <name type="scientific">Haemophilus parahaemolyticus</name>
    <dbReference type="NCBI Taxonomy" id="735"/>
    <lineage>
        <taxon>Bacteria</taxon>
        <taxon>Pseudomonadati</taxon>
        <taxon>Pseudomonadota</taxon>
        <taxon>Gammaproteobacteria</taxon>
        <taxon>Pasteurellales</taxon>
        <taxon>Pasteurellaceae</taxon>
        <taxon>Haemophilus</taxon>
    </lineage>
</organism>
<dbReference type="Gene3D" id="3.80.10.10">
    <property type="entry name" value="Ribonuclease Inhibitor"/>
    <property type="match status" value="2"/>
</dbReference>
<dbReference type="PANTHER" id="PTHR46652">
    <property type="entry name" value="LEUCINE-RICH REPEAT AND IQ DOMAIN-CONTAINING PROTEIN 1-RELATED"/>
    <property type="match status" value="1"/>
</dbReference>
<dbReference type="GeneID" id="78223463"/>
<dbReference type="PROSITE" id="PS51450">
    <property type="entry name" value="LRR"/>
    <property type="match status" value="6"/>
</dbReference>
<sequence>MNKNLQTTPRTKKAKLAWWNDLDKKWKELFINCVEDNIDRELHDLLYDSSSIGDELKEKERILTKRWDGFFKKENNSKELCFSDKFYDIRDNPINYINYLVKINIITEIPEYYPYDIPDSKLKEKDISPLSFLIHLKYLNFSENRVRDLSPLKNLKKLKNLNFYRNWVKDVSPLANLKQLTYIDGSCNHINDLSPLSILSKLEYLNCNANRIEKLFDKNHCLVNLKELDLRNNNITDISSLSTMKKLIKLNLDNNPENYFYPKKRGIKGITSIKSLQELKNLTFLSLRGHLIYDISPLDKLTKLEYLILSKNKIHDISYLAKLKNLTNLDISGNLISKNDIKWLKKRLPKCKIISDH</sequence>
<dbReference type="InterPro" id="IPR032675">
    <property type="entry name" value="LRR_dom_sf"/>
</dbReference>